<dbReference type="Gene3D" id="2.40.160.210">
    <property type="entry name" value="Acyl-CoA thioesterase, double hotdog domain"/>
    <property type="match status" value="1"/>
</dbReference>
<dbReference type="EMBL" id="FWEV01000276">
    <property type="protein sequence ID" value="SLM31571.1"/>
    <property type="molecule type" value="Genomic_DNA"/>
</dbReference>
<evidence type="ECO:0000259" key="1">
    <source>
        <dbReference type="Pfam" id="PF20789"/>
    </source>
</evidence>
<dbReference type="InterPro" id="IPR029069">
    <property type="entry name" value="HotDog_dom_sf"/>
</dbReference>
<dbReference type="Pfam" id="PF20789">
    <property type="entry name" value="4HBT_3C"/>
    <property type="match status" value="1"/>
</dbReference>
<dbReference type="AlphaFoldDB" id="A0A1W1HGD3"/>
<name>A0A1W1HGD3_9BACT</name>
<proteinExistence type="predicted"/>
<accession>A0A1W1HGD3</accession>
<dbReference type="SUPFAM" id="SSF54637">
    <property type="entry name" value="Thioesterase/thiol ester dehydrase-isomerase"/>
    <property type="match status" value="1"/>
</dbReference>
<dbReference type="OrthoDB" id="4370297at2"/>
<organism evidence="2 3">
    <name type="scientific">Desulfamplus magnetovallimortis</name>
    <dbReference type="NCBI Taxonomy" id="1246637"/>
    <lineage>
        <taxon>Bacteria</taxon>
        <taxon>Pseudomonadati</taxon>
        <taxon>Thermodesulfobacteriota</taxon>
        <taxon>Desulfobacteria</taxon>
        <taxon>Desulfobacterales</taxon>
        <taxon>Desulfobacteraceae</taxon>
        <taxon>Desulfamplus</taxon>
    </lineage>
</organism>
<evidence type="ECO:0000313" key="3">
    <source>
        <dbReference type="Proteomes" id="UP000191931"/>
    </source>
</evidence>
<dbReference type="Proteomes" id="UP000191931">
    <property type="component" value="Unassembled WGS sequence"/>
</dbReference>
<sequence>MGNWRLPFSGKGGDEIGGWISFREKIDCLTEEWLIALADAWPTPVLSKLKEPAMASTLTWALEFVHLDRMTCFDKKWWGFHCIVDSAERGYTHERSTVWDPEGQSVIFSQQTTAVFA</sequence>
<reference evidence="2 3" key="1">
    <citation type="submission" date="2017-03" db="EMBL/GenBank/DDBJ databases">
        <authorList>
            <person name="Afonso C.L."/>
            <person name="Miller P.J."/>
            <person name="Scott M.A."/>
            <person name="Spackman E."/>
            <person name="Goraichik I."/>
            <person name="Dimitrov K.M."/>
            <person name="Suarez D.L."/>
            <person name="Swayne D.E."/>
        </authorList>
    </citation>
    <scope>NUCLEOTIDE SEQUENCE [LARGE SCALE GENOMIC DNA]</scope>
    <source>
        <strain evidence="2">PRJEB14757</strain>
    </source>
</reference>
<evidence type="ECO:0000313" key="2">
    <source>
        <dbReference type="EMBL" id="SLM31571.1"/>
    </source>
</evidence>
<gene>
    <name evidence="2" type="ORF">MTBBW1_350062</name>
</gene>
<dbReference type="STRING" id="1246637.MTBBW1_350062"/>
<dbReference type="RefSeq" id="WP_080800430.1">
    <property type="nucleotide sequence ID" value="NZ_LT828541.1"/>
</dbReference>
<protein>
    <submittedName>
        <fullName evidence="2">Acyl-CoA thioesterase II, putative</fullName>
    </submittedName>
</protein>
<dbReference type="InterPro" id="IPR049450">
    <property type="entry name" value="ACOT8-like_C"/>
</dbReference>
<dbReference type="InterPro" id="IPR042171">
    <property type="entry name" value="Acyl-CoA_hotdog"/>
</dbReference>
<feature type="domain" description="Acyl-CoA thioesterase-like C-terminal" evidence="1">
    <location>
        <begin position="7"/>
        <end position="115"/>
    </location>
</feature>
<keyword evidence="3" id="KW-1185">Reference proteome</keyword>